<gene>
    <name evidence="3" type="ORF">SAMN04488068_1596</name>
</gene>
<dbReference type="FunFam" id="2.60.40.1080:FF:000001">
    <property type="entry name" value="Bacterial Ig-like domain, group 2"/>
    <property type="match status" value="10"/>
</dbReference>
<keyword evidence="4" id="KW-1185">Reference proteome</keyword>
<evidence type="ECO:0000313" key="3">
    <source>
        <dbReference type="EMBL" id="SHG83792.1"/>
    </source>
</evidence>
<accession>A0A1M5N2Z1</accession>
<dbReference type="Pfam" id="PF02368">
    <property type="entry name" value="Big_2"/>
    <property type="match status" value="10"/>
</dbReference>
<dbReference type="AlphaFoldDB" id="A0A1M5N2Z1"/>
<feature type="domain" description="BIG2" evidence="2">
    <location>
        <begin position="761"/>
        <end position="846"/>
    </location>
</feature>
<dbReference type="Gene3D" id="2.60.40.1080">
    <property type="match status" value="12"/>
</dbReference>
<feature type="domain" description="BIG2" evidence="2">
    <location>
        <begin position="123"/>
        <end position="208"/>
    </location>
</feature>
<dbReference type="InterPro" id="IPR003343">
    <property type="entry name" value="Big_2"/>
</dbReference>
<evidence type="ECO:0000259" key="2">
    <source>
        <dbReference type="SMART" id="SM00635"/>
    </source>
</evidence>
<dbReference type="SUPFAM" id="SSF49373">
    <property type="entry name" value="Invasin/intimin cell-adhesion fragments"/>
    <property type="match status" value="4"/>
</dbReference>
<feature type="domain" description="BIG2" evidence="2">
    <location>
        <begin position="666"/>
        <end position="756"/>
    </location>
</feature>
<feature type="domain" description="BIG2" evidence="2">
    <location>
        <begin position="396"/>
        <end position="481"/>
    </location>
</feature>
<feature type="domain" description="BIG2" evidence="2">
    <location>
        <begin position="1036"/>
        <end position="1119"/>
    </location>
</feature>
<dbReference type="SMART" id="SM00635">
    <property type="entry name" value="BID_2"/>
    <property type="match status" value="12"/>
</dbReference>
<dbReference type="Proteomes" id="UP000199758">
    <property type="component" value="Unassembled WGS sequence"/>
</dbReference>
<protein>
    <submittedName>
        <fullName evidence="3">Ig-like domain (Group 2)</fullName>
    </submittedName>
</protein>
<feature type="domain" description="BIG2" evidence="2">
    <location>
        <begin position="946"/>
        <end position="1031"/>
    </location>
</feature>
<feature type="compositionally biased region" description="Polar residues" evidence="1">
    <location>
        <begin position="912"/>
        <end position="931"/>
    </location>
</feature>
<feature type="domain" description="BIG2" evidence="2">
    <location>
        <begin position="303"/>
        <end position="387"/>
    </location>
</feature>
<feature type="domain" description="BIG2" evidence="2">
    <location>
        <begin position="486"/>
        <end position="571"/>
    </location>
</feature>
<feature type="region of interest" description="Disordered" evidence="1">
    <location>
        <begin position="911"/>
        <end position="931"/>
    </location>
</feature>
<dbReference type="STRING" id="490188.SAMN04488068_1596"/>
<proteinExistence type="predicted"/>
<evidence type="ECO:0000256" key="1">
    <source>
        <dbReference type="SAM" id="MobiDB-lite"/>
    </source>
</evidence>
<dbReference type="InterPro" id="IPR008964">
    <property type="entry name" value="Invasin/intimin_cell_adhesion"/>
</dbReference>
<reference evidence="3 4" key="1">
    <citation type="submission" date="2016-11" db="EMBL/GenBank/DDBJ databases">
        <authorList>
            <person name="Jaros S."/>
            <person name="Januszkiewicz K."/>
            <person name="Wedrychowicz H."/>
        </authorList>
    </citation>
    <scope>NUCLEOTIDE SEQUENCE [LARGE SCALE GENOMIC DNA]</scope>
    <source>
        <strain evidence="3 4">CGMCC 1.7049</strain>
    </source>
</reference>
<dbReference type="EMBL" id="FQWZ01000003">
    <property type="protein sequence ID" value="SHG83792.1"/>
    <property type="molecule type" value="Genomic_DNA"/>
</dbReference>
<sequence>MFEFIDRARSRAVLAATMLALMTACGGGGGSTRLEAIEVTPAASSTPAGTTVPFVATALYSDDSRQDVTATATWTSGSTSVATISDAAADKGLAQTLTPGTTAISASFEGKVGTTTLTVTNAVIRSLAISPTTATIAKGTTRAFSALATFTDNRVFDVTADATWSSQNAAVATVSDARPDKGLAIGVGVGTARLLAAYEGVTGQADLTVSAAAVTGLAVTPADLSKPKGTTQQYTAMASFSDSTTQDVTADANWSSSATAVASVSNEAASKGKAIAVAEGAAEIGADYRGFAAKTGLTVTPAVLQSIQITPSASSVAKGLVQAYVATGVYTDGSTVDLTSTVTWSSSSSAVADISNASGSNGKATTNTVGVTTISAIDPATQIVSNSATLTVTTEALTRIEITPATLNLPKGNTQSFTATGFYTDNSRQDLTKSATWAVADAAIADVSNSASTRGLVAAKASGSTLVTASFEGQSGSATLTVTDAVLSSIQVTPASARLASGFTRQYTATGVFSDNSTRDLTTSVTWSSTATAFATVSNAADSQGLVNGVSAGTTNIVATSGSISGSTPLTVTAATLSSISVTPTNPTIPLGTTTQLTAIGTFSDNSTQDLSTQASWSSSATGVATVSNTKGTQGKVTSQSTGNATITAALKGVDGATRVTVSAATLTKLTVTPNPASVAKGRTLQMTATGTYSDNTTADITADATWSSSDTTIATVTNDGGVFSSTVAGQVSGVKEGSATVSAVLGSVTGSAPLTVTSAVLNSIAVTPATRSVAQGVSVQYTAIGTYSDSTTADITKSVTWASDASAVATISNATGSNGLASTSAVGTARITAQSAGVTSPAATLTVTAKTLSSITVTPATPTIPSGTTQQFTATARYSDNSTADLTASVTWASSSTSVADVSNASGTKGLATSKSAGQTTISATSGTGNTAVSGSTVLTVSSAALQRINLSPLNASVALGYTLQYRAVGEYADGSSKDVTAEVSWTVFNDAVANISNASGTKGLLSPVAVGNTTVRATLGSVESVTGVTVTNATLRSVDVTPKNASFGAGDTLQFKAVGTFSDSSTLDLTRQVSWASSNTNAATIDQAGLATAGGSALTSTTISATRGTGVNAVSGSTTLSRGF</sequence>
<feature type="domain" description="BIG2" evidence="2">
    <location>
        <begin position="576"/>
        <end position="661"/>
    </location>
</feature>
<dbReference type="RefSeq" id="WP_072896270.1">
    <property type="nucleotide sequence ID" value="NZ_FQWZ01000003.1"/>
</dbReference>
<name>A0A1M5N2Z1_9GAMM</name>
<feature type="domain" description="BIG2" evidence="2">
    <location>
        <begin position="852"/>
        <end position="937"/>
    </location>
</feature>
<feature type="domain" description="BIG2" evidence="2">
    <location>
        <begin position="33"/>
        <end position="118"/>
    </location>
</feature>
<organism evidence="3 4">
    <name type="scientific">Hydrocarboniphaga daqingensis</name>
    <dbReference type="NCBI Taxonomy" id="490188"/>
    <lineage>
        <taxon>Bacteria</taxon>
        <taxon>Pseudomonadati</taxon>
        <taxon>Pseudomonadota</taxon>
        <taxon>Gammaproteobacteria</taxon>
        <taxon>Nevskiales</taxon>
        <taxon>Nevskiaceae</taxon>
        <taxon>Hydrocarboniphaga</taxon>
    </lineage>
</organism>
<feature type="domain" description="BIG2" evidence="2">
    <location>
        <begin position="213"/>
        <end position="298"/>
    </location>
</feature>
<dbReference type="PROSITE" id="PS51257">
    <property type="entry name" value="PROKAR_LIPOPROTEIN"/>
    <property type="match status" value="1"/>
</dbReference>
<evidence type="ECO:0000313" key="4">
    <source>
        <dbReference type="Proteomes" id="UP000199758"/>
    </source>
</evidence>